<keyword evidence="3" id="KW-1185">Reference proteome</keyword>
<gene>
    <name evidence="2" type="ORF">FCG67_03825</name>
</gene>
<keyword evidence="1" id="KW-0175">Coiled coil</keyword>
<evidence type="ECO:0000256" key="1">
    <source>
        <dbReference type="SAM" id="Coils"/>
    </source>
</evidence>
<evidence type="ECO:0000313" key="2">
    <source>
        <dbReference type="EMBL" id="TJZ80435.1"/>
    </source>
</evidence>
<evidence type="ECO:0000313" key="3">
    <source>
        <dbReference type="Proteomes" id="UP000305109"/>
    </source>
</evidence>
<feature type="coiled-coil region" evidence="1">
    <location>
        <begin position="64"/>
        <end position="100"/>
    </location>
</feature>
<organism evidence="2 3">
    <name type="scientific">Rhodococcus oryzae</name>
    <dbReference type="NCBI Taxonomy" id="2571143"/>
    <lineage>
        <taxon>Bacteria</taxon>
        <taxon>Bacillati</taxon>
        <taxon>Actinomycetota</taxon>
        <taxon>Actinomycetes</taxon>
        <taxon>Mycobacteriales</taxon>
        <taxon>Nocardiaceae</taxon>
        <taxon>Rhodococcus</taxon>
    </lineage>
</organism>
<accession>A0ABY2RS10</accession>
<name>A0ABY2RS10_9NOCA</name>
<comment type="caution">
    <text evidence="2">The sequence shown here is derived from an EMBL/GenBank/DDBJ whole genome shotgun (WGS) entry which is preliminary data.</text>
</comment>
<sequence>MGRSPDHLTVAQHDLLKWVADGCADGVYDGTSHRVSARGLHNRGLIQVVGRSKTWTAKITPQGTRVLQEQTKRVEAERQRERKEAQARAEQERERQLLQARAIEVLDAVVAAGGRLELGADINVHGIEQIEGLLAREGLLPVGQRLTHEPTRMDPTLGVTAYLEPDFTTLTPLRDFKVTRQLRDPHPAVVTFQDKRAYVSKKQISRTARLLQAIVSAATEMGWKVSRPHNAYRGHSEVSPDLALSLPSSEVAVTVRELDQRGRTGFAFTTGTEYYTRVQTTTANKGFLASGRLELTLTKQWDRQSILSLRDTGETTLEEQIPTFIQRLEISEAQAHWAREEEARRTEIREVRWQEVRKEAFTALTQQRNAEKLRDELARRDSVAAMREYADEIDAVTARSTGFDAEAAHEWANWIRQHAEATDPLNGPLRIMQVTSCSHEDLEPHMKGWSTYGPRRR</sequence>
<proteinExistence type="predicted"/>
<protein>
    <recommendedName>
        <fullName evidence="4">PE-PGRS family protein</fullName>
    </recommendedName>
</protein>
<evidence type="ECO:0008006" key="4">
    <source>
        <dbReference type="Google" id="ProtNLM"/>
    </source>
</evidence>
<reference evidence="2 3" key="1">
    <citation type="submission" date="2019-04" db="EMBL/GenBank/DDBJ databases">
        <title>Rhodococcus oryzae sp. nov., a novel actinomycete isolated from rhizosphere soil of rice (Oryza sativa L.).</title>
        <authorList>
            <person name="Li C."/>
        </authorList>
    </citation>
    <scope>NUCLEOTIDE SEQUENCE [LARGE SCALE GENOMIC DNA]</scope>
    <source>
        <strain evidence="2 3">NEAU-CX67</strain>
    </source>
</reference>
<dbReference type="EMBL" id="SUMD01000002">
    <property type="protein sequence ID" value="TJZ80435.1"/>
    <property type="molecule type" value="Genomic_DNA"/>
</dbReference>
<dbReference type="Proteomes" id="UP000305109">
    <property type="component" value="Unassembled WGS sequence"/>
</dbReference>